<accession>A0A1G6X820</accession>
<gene>
    <name evidence="1" type="ORF">SAMN05661003_101170</name>
</gene>
<dbReference type="RefSeq" id="WP_092075322.1">
    <property type="nucleotide sequence ID" value="NZ_FNAQ01000001.1"/>
</dbReference>
<proteinExistence type="predicted"/>
<keyword evidence="2" id="KW-1185">Reference proteome</keyword>
<dbReference type="EMBL" id="FNAQ01000001">
    <property type="protein sequence ID" value="SDD74291.1"/>
    <property type="molecule type" value="Genomic_DNA"/>
</dbReference>
<dbReference type="InterPro" id="IPR036679">
    <property type="entry name" value="FlgN-like_sf"/>
</dbReference>
<dbReference type="STRING" id="57664.SAMN05661003_101170"/>
<dbReference type="SUPFAM" id="SSF140566">
    <property type="entry name" value="FlgN-like"/>
    <property type="match status" value="1"/>
</dbReference>
<evidence type="ECO:0000313" key="1">
    <source>
        <dbReference type="EMBL" id="SDD74291.1"/>
    </source>
</evidence>
<reference evidence="2" key="1">
    <citation type="submission" date="2016-10" db="EMBL/GenBank/DDBJ databases">
        <authorList>
            <person name="Varghese N."/>
            <person name="Submissions S."/>
        </authorList>
    </citation>
    <scope>NUCLEOTIDE SEQUENCE [LARGE SCALE GENOMIC DNA]</scope>
    <source>
        <strain evidence="2">DSM 8987</strain>
    </source>
</reference>
<name>A0A1G6X820_9BACT</name>
<sequence>MCFEVRDELNQLAELLRRERDCACQLRMNELRRLAQEKTSLLMRLNLFPLVAPAAAERQLLRRLARENRRNGRLFAWAGQQAATCLTHYFQLPAGRCYGPGGRMAPQSWVQCLLQGRI</sequence>
<dbReference type="Proteomes" id="UP000243205">
    <property type="component" value="Unassembled WGS sequence"/>
</dbReference>
<protein>
    <recommendedName>
        <fullName evidence="3">FlgN protein</fullName>
    </recommendedName>
</protein>
<organism evidence="1 2">
    <name type="scientific">Desulfuromonas thiophila</name>
    <dbReference type="NCBI Taxonomy" id="57664"/>
    <lineage>
        <taxon>Bacteria</taxon>
        <taxon>Pseudomonadati</taxon>
        <taxon>Thermodesulfobacteriota</taxon>
        <taxon>Desulfuromonadia</taxon>
        <taxon>Desulfuromonadales</taxon>
        <taxon>Desulfuromonadaceae</taxon>
        <taxon>Desulfuromonas</taxon>
    </lineage>
</organism>
<dbReference type="AlphaFoldDB" id="A0A1G6X820"/>
<dbReference type="GO" id="GO:0044780">
    <property type="term" value="P:bacterial-type flagellum assembly"/>
    <property type="evidence" value="ECO:0007669"/>
    <property type="project" value="InterPro"/>
</dbReference>
<evidence type="ECO:0000313" key="2">
    <source>
        <dbReference type="Proteomes" id="UP000243205"/>
    </source>
</evidence>
<evidence type="ECO:0008006" key="3">
    <source>
        <dbReference type="Google" id="ProtNLM"/>
    </source>
</evidence>